<feature type="non-terminal residue" evidence="1">
    <location>
        <position position="1"/>
    </location>
</feature>
<dbReference type="Proteomes" id="UP000287651">
    <property type="component" value="Unassembled WGS sequence"/>
</dbReference>
<name>A0A444G039_ENSVE</name>
<organism evidence="1 2">
    <name type="scientific">Ensete ventricosum</name>
    <name type="common">Abyssinian banana</name>
    <name type="synonym">Musa ensete</name>
    <dbReference type="NCBI Taxonomy" id="4639"/>
    <lineage>
        <taxon>Eukaryota</taxon>
        <taxon>Viridiplantae</taxon>
        <taxon>Streptophyta</taxon>
        <taxon>Embryophyta</taxon>
        <taxon>Tracheophyta</taxon>
        <taxon>Spermatophyta</taxon>
        <taxon>Magnoliopsida</taxon>
        <taxon>Liliopsida</taxon>
        <taxon>Zingiberales</taxon>
        <taxon>Musaceae</taxon>
        <taxon>Ensete</taxon>
    </lineage>
</organism>
<evidence type="ECO:0000313" key="1">
    <source>
        <dbReference type="EMBL" id="RRT83039.1"/>
    </source>
</evidence>
<accession>A0A444G039</accession>
<reference evidence="1 2" key="1">
    <citation type="journal article" date="2014" name="Agronomy (Basel)">
        <title>A Draft Genome Sequence for Ensete ventricosum, the Drought-Tolerant Tree Against Hunger.</title>
        <authorList>
            <person name="Harrison J."/>
            <person name="Moore K.A."/>
            <person name="Paszkiewicz K."/>
            <person name="Jones T."/>
            <person name="Grant M."/>
            <person name="Ambacheew D."/>
            <person name="Muzemil S."/>
            <person name="Studholme D.J."/>
        </authorList>
    </citation>
    <scope>NUCLEOTIDE SEQUENCE [LARGE SCALE GENOMIC DNA]</scope>
</reference>
<evidence type="ECO:0000313" key="2">
    <source>
        <dbReference type="Proteomes" id="UP000287651"/>
    </source>
</evidence>
<gene>
    <name evidence="1" type="ORF">B296_00017845</name>
</gene>
<proteinExistence type="predicted"/>
<dbReference type="EMBL" id="AMZH03000573">
    <property type="protein sequence ID" value="RRT83039.1"/>
    <property type="molecule type" value="Genomic_DNA"/>
</dbReference>
<sequence length="145" mass="16144">LPPLAFSICVCLEELGARNGGGSQAGGRRIPHHLHVRHARQHDQEGSLRFHPGDQCISPSFSYDGFMMFSCRIGKILCKGVVFRVMQIGYRMHAVGTLLLFIDFGTWILVYHFAPGFACLEEKEQSKGFITFSLTGGPEHHISQV</sequence>
<protein>
    <submittedName>
        <fullName evidence="1">Uncharacterized protein</fullName>
    </submittedName>
</protein>
<dbReference type="AlphaFoldDB" id="A0A444G039"/>
<comment type="caution">
    <text evidence="1">The sequence shown here is derived from an EMBL/GenBank/DDBJ whole genome shotgun (WGS) entry which is preliminary data.</text>
</comment>